<dbReference type="Pfam" id="PF00150">
    <property type="entry name" value="Cellulase"/>
    <property type="match status" value="1"/>
</dbReference>
<dbReference type="RefSeq" id="XP_027192274.1">
    <property type="nucleotide sequence ID" value="XM_027336473.1"/>
</dbReference>
<keyword evidence="5" id="KW-0732">Signal</keyword>
<proteinExistence type="inferred from homology"/>
<gene>
    <name evidence="8" type="primary">LOC101496378</name>
</gene>
<dbReference type="Proteomes" id="UP000087171">
    <property type="component" value="Chromosome Ca7"/>
</dbReference>
<protein>
    <submittedName>
        <fullName evidence="8">Glycosyl hydrolase 5 family protein-like</fullName>
    </submittedName>
</protein>
<dbReference type="GO" id="GO:0004553">
    <property type="term" value="F:hydrolase activity, hydrolyzing O-glycosyl compounds"/>
    <property type="evidence" value="ECO:0007669"/>
    <property type="project" value="InterPro"/>
</dbReference>
<dbReference type="Gene3D" id="3.20.20.80">
    <property type="entry name" value="Glycosidases"/>
    <property type="match status" value="1"/>
</dbReference>
<sequence>MLRKAFEFQSMFLLLLIFISSLQSSNAYPLSTKSRWIIDDSTSERVKLVCGNWAGHLQPMIPEGLDRRPLKELVGELVQKKFNCVRLTYAIYMWTRHGHDIVNETFSDLDAPEAVDGIAKYNPFVLKMTHIEAFDAVVNELAAQNVKVLLDNHVSEPKWCCNDDDGNGFFYDRHFDPQEWIHGLTLAAKHFNGHHHVVAMSLRNELHGPRQNLKDWYKYMSQAALSIHKANPNVLVVISGLIYDTELQFLRNKPLNIDIGKKMVYETHLYSFSGIGTLKLRDIWTKQPLNRICANTVRGLDQRAGFLTIGENAVPLIISEFGFDQTGSSVEDNRFLTCLQTYLVGRDLDWGLWAFHGSYYVREDKVQLDESFGVLDATWHNLRYPNFTDKFQLLQRMNQDPTSKLPKAYIMYHPLTGKCAQVNEKNELEIGSCGENKNRWIYDGSQILWNGTKKCLTASGEDLPVSVSDDCKSKNSSWKPVSLSRLHLATSHDQNGKQLCLHKDSNSSVVVTSKCICINDDSLCLDDPQSQWFQLVATNV</sequence>
<organism evidence="7 8">
    <name type="scientific">Cicer arietinum</name>
    <name type="common">Chickpea</name>
    <name type="synonym">Garbanzo</name>
    <dbReference type="NCBI Taxonomy" id="3827"/>
    <lineage>
        <taxon>Eukaryota</taxon>
        <taxon>Viridiplantae</taxon>
        <taxon>Streptophyta</taxon>
        <taxon>Embryophyta</taxon>
        <taxon>Tracheophyta</taxon>
        <taxon>Spermatophyta</taxon>
        <taxon>Magnoliopsida</taxon>
        <taxon>eudicotyledons</taxon>
        <taxon>Gunneridae</taxon>
        <taxon>Pentapetalae</taxon>
        <taxon>rosids</taxon>
        <taxon>fabids</taxon>
        <taxon>Fabales</taxon>
        <taxon>Fabaceae</taxon>
        <taxon>Papilionoideae</taxon>
        <taxon>50 kb inversion clade</taxon>
        <taxon>NPAAA clade</taxon>
        <taxon>Hologalegina</taxon>
        <taxon>IRL clade</taxon>
        <taxon>Cicereae</taxon>
        <taxon>Cicer</taxon>
    </lineage>
</organism>
<evidence type="ECO:0000256" key="2">
    <source>
        <dbReference type="ARBA" id="ARBA00022801"/>
    </source>
</evidence>
<keyword evidence="3 4" id="KW-0326">Glycosidase</keyword>
<name>A0A3Q7XFM8_CICAR</name>
<dbReference type="SUPFAM" id="SSF50370">
    <property type="entry name" value="Ricin B-like lectins"/>
    <property type="match status" value="1"/>
</dbReference>
<evidence type="ECO:0000256" key="1">
    <source>
        <dbReference type="ARBA" id="ARBA00005641"/>
    </source>
</evidence>
<reference evidence="7" key="1">
    <citation type="journal article" date="2013" name="Nat. Biotechnol.">
        <title>Draft genome sequence of chickpea (Cicer arietinum) provides a resource for trait improvement.</title>
        <authorList>
            <person name="Varshney R.K."/>
            <person name="Song C."/>
            <person name="Saxena R.K."/>
            <person name="Azam S."/>
            <person name="Yu S."/>
            <person name="Sharpe A.G."/>
            <person name="Cannon S."/>
            <person name="Baek J."/>
            <person name="Rosen B.D."/>
            <person name="Tar'an B."/>
            <person name="Millan T."/>
            <person name="Zhang X."/>
            <person name="Ramsay L.D."/>
            <person name="Iwata A."/>
            <person name="Wang Y."/>
            <person name="Nelson W."/>
            <person name="Farmer A.D."/>
            <person name="Gaur P.M."/>
            <person name="Soderlund C."/>
            <person name="Penmetsa R.V."/>
            <person name="Xu C."/>
            <person name="Bharti A.K."/>
            <person name="He W."/>
            <person name="Winter P."/>
            <person name="Zhao S."/>
            <person name="Hane J.K."/>
            <person name="Carrasquilla-Garcia N."/>
            <person name="Condie J.A."/>
            <person name="Upadhyaya H.D."/>
            <person name="Luo M.C."/>
            <person name="Thudi M."/>
            <person name="Gowda C.L."/>
            <person name="Singh N.P."/>
            <person name="Lichtenzveig J."/>
            <person name="Gali K.K."/>
            <person name="Rubio J."/>
            <person name="Nadarajan N."/>
            <person name="Dolezel J."/>
            <person name="Bansal K.C."/>
            <person name="Xu X."/>
            <person name="Edwards D."/>
            <person name="Zhang G."/>
            <person name="Kahl G."/>
            <person name="Gil J."/>
            <person name="Singh K.B."/>
            <person name="Datta S.K."/>
            <person name="Jackson S.A."/>
            <person name="Wang J."/>
            <person name="Cook D.R."/>
        </authorList>
    </citation>
    <scope>NUCLEOTIDE SEQUENCE [LARGE SCALE GENOMIC DNA]</scope>
    <source>
        <strain evidence="7">cv. CDC Frontier</strain>
    </source>
</reference>
<dbReference type="InterPro" id="IPR001547">
    <property type="entry name" value="Glyco_hydro_5"/>
</dbReference>
<evidence type="ECO:0000313" key="7">
    <source>
        <dbReference type="Proteomes" id="UP000087171"/>
    </source>
</evidence>
<comment type="similarity">
    <text evidence="1 4">Belongs to the glycosyl hydrolase 5 (cellulase A) family.</text>
</comment>
<keyword evidence="2 4" id="KW-0378">Hydrolase</keyword>
<dbReference type="KEGG" id="cam:101496378"/>
<dbReference type="PANTHER" id="PTHR31263">
    <property type="entry name" value="CELLULASE FAMILY PROTEIN (AFU_ORTHOLOGUE AFUA_5G14560)"/>
    <property type="match status" value="1"/>
</dbReference>
<keyword evidence="7" id="KW-1185">Reference proteome</keyword>
<dbReference type="STRING" id="3827.A0A3Q7XFM8"/>
<dbReference type="GeneID" id="101496378"/>
<feature type="chain" id="PRO_5018737852" evidence="5">
    <location>
        <begin position="28"/>
        <end position="540"/>
    </location>
</feature>
<dbReference type="AlphaFoldDB" id="A0A3Q7XFM8"/>
<feature type="domain" description="Glycoside hydrolase family 5" evidence="6">
    <location>
        <begin position="70"/>
        <end position="355"/>
    </location>
</feature>
<reference evidence="8" key="2">
    <citation type="submission" date="2025-08" db="UniProtKB">
        <authorList>
            <consortium name="RefSeq"/>
        </authorList>
    </citation>
    <scope>IDENTIFICATION</scope>
    <source>
        <tissue evidence="8">Etiolated seedlings</tissue>
    </source>
</reference>
<dbReference type="GO" id="GO:0000272">
    <property type="term" value="P:polysaccharide catabolic process"/>
    <property type="evidence" value="ECO:0007669"/>
    <property type="project" value="InterPro"/>
</dbReference>
<dbReference type="PANTHER" id="PTHR31263:SF50">
    <property type="entry name" value="HYDROLYZING O-GLYCOSYL COMPOUNDS HYDROLASE"/>
    <property type="match status" value="1"/>
</dbReference>
<evidence type="ECO:0000256" key="5">
    <source>
        <dbReference type="SAM" id="SignalP"/>
    </source>
</evidence>
<feature type="signal peptide" evidence="5">
    <location>
        <begin position="1"/>
        <end position="27"/>
    </location>
</feature>
<dbReference type="PaxDb" id="3827-XP_004510834.1"/>
<dbReference type="OrthoDB" id="442731at2759"/>
<evidence type="ECO:0000259" key="6">
    <source>
        <dbReference type="Pfam" id="PF00150"/>
    </source>
</evidence>
<accession>A0A3Q7XFM8</accession>
<dbReference type="SUPFAM" id="SSF51445">
    <property type="entry name" value="(Trans)glycosidases"/>
    <property type="match status" value="1"/>
</dbReference>
<evidence type="ECO:0000313" key="8">
    <source>
        <dbReference type="RefSeq" id="XP_027192274.1"/>
    </source>
</evidence>
<dbReference type="InterPro" id="IPR017853">
    <property type="entry name" value="GH"/>
</dbReference>
<dbReference type="InterPro" id="IPR035992">
    <property type="entry name" value="Ricin_B-like_lectins"/>
</dbReference>
<evidence type="ECO:0000256" key="4">
    <source>
        <dbReference type="RuleBase" id="RU361153"/>
    </source>
</evidence>
<evidence type="ECO:0000256" key="3">
    <source>
        <dbReference type="ARBA" id="ARBA00023295"/>
    </source>
</evidence>